<evidence type="ECO:0000313" key="4">
    <source>
        <dbReference type="EMBL" id="GGE36421.1"/>
    </source>
</evidence>
<dbReference type="EMBL" id="BMFJ01000001">
    <property type="protein sequence ID" value="GGE36421.1"/>
    <property type="molecule type" value="Genomic_DNA"/>
</dbReference>
<keyword evidence="5" id="KW-1185">Reference proteome</keyword>
<sequence length="159" mass="17695">MTRKLIATVLAAAMAITSVNIGTAQAGDRDVAKIIVGATALAIIGSALAAENRNNQTVTRSYRNEPQYYRHGNRYDDRRYDGRKGDGHINSGHNRRPIVARECLTNVRGQNGWTQGYATRCAQHNTRAQLPNDCVRRNFANGPRLYYAPQCLRQFGFNA</sequence>
<dbReference type="RefSeq" id="WP_188478025.1">
    <property type="nucleotide sequence ID" value="NZ_BMFJ01000001.1"/>
</dbReference>
<keyword evidence="2" id="KW-0472">Membrane</keyword>
<reference evidence="5" key="1">
    <citation type="journal article" date="2019" name="Int. J. Syst. Evol. Microbiol.">
        <title>The Global Catalogue of Microorganisms (GCM) 10K type strain sequencing project: providing services to taxonomists for standard genome sequencing and annotation.</title>
        <authorList>
            <consortium name="The Broad Institute Genomics Platform"/>
            <consortium name="The Broad Institute Genome Sequencing Center for Infectious Disease"/>
            <person name="Wu L."/>
            <person name="Ma J."/>
        </authorList>
    </citation>
    <scope>NUCLEOTIDE SEQUENCE [LARGE SCALE GENOMIC DNA]</scope>
    <source>
        <strain evidence="5">CGMCC 1.12664</strain>
    </source>
</reference>
<dbReference type="Proteomes" id="UP000612855">
    <property type="component" value="Unassembled WGS sequence"/>
</dbReference>
<gene>
    <name evidence="4" type="ORF">GCM10011360_25240</name>
</gene>
<evidence type="ECO:0000256" key="1">
    <source>
        <dbReference type="SAM" id="MobiDB-lite"/>
    </source>
</evidence>
<feature type="region of interest" description="Disordered" evidence="1">
    <location>
        <begin position="69"/>
        <end position="92"/>
    </location>
</feature>
<evidence type="ECO:0000256" key="2">
    <source>
        <dbReference type="SAM" id="Phobius"/>
    </source>
</evidence>
<comment type="caution">
    <text evidence="4">The sequence shown here is derived from an EMBL/GenBank/DDBJ whole genome shotgun (WGS) entry which is preliminary data.</text>
</comment>
<name>A0A917A8Y5_9RHOB</name>
<keyword evidence="2" id="KW-0812">Transmembrane</keyword>
<accession>A0A917A8Y5</accession>
<feature type="signal peptide" evidence="3">
    <location>
        <begin position="1"/>
        <end position="26"/>
    </location>
</feature>
<keyword evidence="3" id="KW-0732">Signal</keyword>
<keyword evidence="2" id="KW-1133">Transmembrane helix</keyword>
<evidence type="ECO:0000313" key="5">
    <source>
        <dbReference type="Proteomes" id="UP000612855"/>
    </source>
</evidence>
<protein>
    <submittedName>
        <fullName evidence="4">Uncharacterized protein</fullName>
    </submittedName>
</protein>
<dbReference type="AlphaFoldDB" id="A0A917A8Y5"/>
<feature type="compositionally biased region" description="Basic and acidic residues" evidence="1">
    <location>
        <begin position="73"/>
        <end position="87"/>
    </location>
</feature>
<organism evidence="4 5">
    <name type="scientific">Primorskyibacter flagellatus</name>
    <dbReference type="NCBI Taxonomy" id="1387277"/>
    <lineage>
        <taxon>Bacteria</taxon>
        <taxon>Pseudomonadati</taxon>
        <taxon>Pseudomonadota</taxon>
        <taxon>Alphaproteobacteria</taxon>
        <taxon>Rhodobacterales</taxon>
        <taxon>Roseobacteraceae</taxon>
        <taxon>Primorskyibacter</taxon>
    </lineage>
</organism>
<evidence type="ECO:0000256" key="3">
    <source>
        <dbReference type="SAM" id="SignalP"/>
    </source>
</evidence>
<feature type="transmembrane region" description="Helical" evidence="2">
    <location>
        <begin position="34"/>
        <end position="50"/>
    </location>
</feature>
<proteinExistence type="predicted"/>
<feature type="chain" id="PRO_5037517128" evidence="3">
    <location>
        <begin position="27"/>
        <end position="159"/>
    </location>
</feature>